<accession>A0A386H6B4</accession>
<protein>
    <submittedName>
        <fullName evidence="2">Spore coat protein CotJB</fullName>
    </submittedName>
</protein>
<evidence type="ECO:0000313" key="3">
    <source>
        <dbReference type="Proteomes" id="UP000266301"/>
    </source>
</evidence>
<gene>
    <name evidence="2" type="ORF">D4Z93_11905</name>
</gene>
<dbReference type="OrthoDB" id="9804099at2"/>
<sequence length="89" mass="10553">MSDKVNKKELLKQISAVDFVLVDLHLYLNTHPSDCDAISKYNSISVEANRLKQNYEKYFGPLAYGAYSECPWQWMDEPWPWEYEANFRL</sequence>
<dbReference type="Proteomes" id="UP000266301">
    <property type="component" value="Chromosome"/>
</dbReference>
<dbReference type="InterPro" id="IPR016571">
    <property type="entry name" value="Spore_coat_assembly_CotJB"/>
</dbReference>
<keyword evidence="3" id="KW-1185">Reference proteome</keyword>
<dbReference type="InterPro" id="IPR024207">
    <property type="entry name" value="CotJB_dom"/>
</dbReference>
<dbReference type="PIRSF" id="PIRSF010606">
    <property type="entry name" value="Spore_coat_CotJB"/>
    <property type="match status" value="1"/>
</dbReference>
<keyword evidence="2" id="KW-0946">Virion</keyword>
<dbReference type="AlphaFoldDB" id="A0A386H6B4"/>
<keyword evidence="2" id="KW-0167">Capsid protein</keyword>
<dbReference type="EMBL" id="CP032416">
    <property type="protein sequence ID" value="AYD41180.1"/>
    <property type="molecule type" value="Genomic_DNA"/>
</dbReference>
<reference evidence="2 3" key="1">
    <citation type="journal article" date="2019" name="Int. J. Syst. Evol. Microbiol.">
        <title>Clostridium fermenticellae sp. nov., isolated from the mud in a fermentation cellar for the production of the Chinese liquor, baijiu.</title>
        <authorList>
            <person name="Xu P.X."/>
            <person name="Chai L.J."/>
            <person name="Qiu T."/>
            <person name="Zhang X.J."/>
            <person name="Lu Z.M."/>
            <person name="Xiao C."/>
            <person name="Wang S.T."/>
            <person name="Shen C.H."/>
            <person name="Shi J.S."/>
            <person name="Xu Z.H."/>
        </authorList>
    </citation>
    <scope>NUCLEOTIDE SEQUENCE [LARGE SCALE GENOMIC DNA]</scope>
    <source>
        <strain evidence="2 3">JN500901</strain>
    </source>
</reference>
<dbReference type="KEGG" id="cfer:D4Z93_11905"/>
<feature type="domain" description="Protein CotJB" evidence="1">
    <location>
        <begin position="8"/>
        <end position="82"/>
    </location>
</feature>
<dbReference type="RefSeq" id="WP_119973793.1">
    <property type="nucleotide sequence ID" value="NZ_CP032416.1"/>
</dbReference>
<proteinExistence type="predicted"/>
<name>A0A386H6B4_9CLOT</name>
<dbReference type="Pfam" id="PF12652">
    <property type="entry name" value="CotJB"/>
    <property type="match status" value="1"/>
</dbReference>
<organism evidence="2 3">
    <name type="scientific">Clostridium fermenticellae</name>
    <dbReference type="NCBI Taxonomy" id="2068654"/>
    <lineage>
        <taxon>Bacteria</taxon>
        <taxon>Bacillati</taxon>
        <taxon>Bacillota</taxon>
        <taxon>Clostridia</taxon>
        <taxon>Eubacteriales</taxon>
        <taxon>Clostridiaceae</taxon>
        <taxon>Clostridium</taxon>
    </lineage>
</organism>
<evidence type="ECO:0000259" key="1">
    <source>
        <dbReference type="Pfam" id="PF12652"/>
    </source>
</evidence>
<evidence type="ECO:0000313" key="2">
    <source>
        <dbReference type="EMBL" id="AYD41180.1"/>
    </source>
</evidence>